<evidence type="ECO:0000313" key="5">
    <source>
        <dbReference type="Proteomes" id="UP000294530"/>
    </source>
</evidence>
<evidence type="ECO:0000256" key="1">
    <source>
        <dbReference type="ARBA" id="ARBA00006110"/>
    </source>
</evidence>
<accession>A0A976FH22</accession>
<dbReference type="GO" id="GO:0000028">
    <property type="term" value="P:ribosomal small subunit assembly"/>
    <property type="evidence" value="ECO:0007669"/>
    <property type="project" value="TreeGrafter"/>
</dbReference>
<name>A0A976FH22_BRELC</name>
<dbReference type="Proteomes" id="UP000294530">
    <property type="component" value="Unassembled WGS sequence"/>
</dbReference>
<dbReference type="OrthoDB" id="5390at2759"/>
<gene>
    <name evidence="4" type="ORF">CCR75_008371</name>
</gene>
<evidence type="ECO:0000259" key="3">
    <source>
        <dbReference type="Pfam" id="PF12923"/>
    </source>
</evidence>
<dbReference type="InterPro" id="IPR024326">
    <property type="entry name" value="RRP7_C"/>
</dbReference>
<dbReference type="PANTHER" id="PTHR13191:SF0">
    <property type="entry name" value="RIBOSOMAL RNA-PROCESSING PROTEIN 7 HOMOLOG A-RELATED"/>
    <property type="match status" value="1"/>
</dbReference>
<comment type="similarity">
    <text evidence="1">Belongs to the RRP7 family.</text>
</comment>
<dbReference type="KEGG" id="blac:94352094"/>
<dbReference type="GO" id="GO:0006364">
    <property type="term" value="P:rRNA processing"/>
    <property type="evidence" value="ECO:0007669"/>
    <property type="project" value="TreeGrafter"/>
</dbReference>
<proteinExistence type="inferred from homology"/>
<evidence type="ECO:0000313" key="4">
    <source>
        <dbReference type="EMBL" id="TDH66319.1"/>
    </source>
</evidence>
<protein>
    <recommendedName>
        <fullName evidence="3">Ribosomal RNA-processing protein 7 C-terminal domain-containing protein</fullName>
    </recommendedName>
</protein>
<dbReference type="GO" id="GO:0032545">
    <property type="term" value="C:CURI complex"/>
    <property type="evidence" value="ECO:0007669"/>
    <property type="project" value="TreeGrafter"/>
</dbReference>
<dbReference type="EMBL" id="SHOA02000018">
    <property type="protein sequence ID" value="TDH66319.1"/>
    <property type="molecule type" value="Genomic_DNA"/>
</dbReference>
<dbReference type="Pfam" id="PF12923">
    <property type="entry name" value="RRP7"/>
    <property type="match status" value="1"/>
</dbReference>
<dbReference type="PANTHER" id="PTHR13191">
    <property type="entry name" value="RIBOSOMAL RNA PROCESSING PROTEIN 7-RELATED"/>
    <property type="match status" value="1"/>
</dbReference>
<dbReference type="AlphaFoldDB" id="A0A976FH22"/>
<dbReference type="GO" id="GO:0034456">
    <property type="term" value="C:UTP-C complex"/>
    <property type="evidence" value="ECO:0007669"/>
    <property type="project" value="TreeGrafter"/>
</dbReference>
<organism evidence="4 5">
    <name type="scientific">Bremia lactucae</name>
    <name type="common">Lettuce downy mildew</name>
    <dbReference type="NCBI Taxonomy" id="4779"/>
    <lineage>
        <taxon>Eukaryota</taxon>
        <taxon>Sar</taxon>
        <taxon>Stramenopiles</taxon>
        <taxon>Oomycota</taxon>
        <taxon>Peronosporomycetes</taxon>
        <taxon>Peronosporales</taxon>
        <taxon>Peronosporaceae</taxon>
        <taxon>Bremia</taxon>
    </lineage>
</organism>
<dbReference type="RefSeq" id="XP_067815818.1">
    <property type="nucleotide sequence ID" value="XM_067966423.1"/>
</dbReference>
<dbReference type="GeneID" id="94352094"/>
<reference evidence="4 5" key="1">
    <citation type="journal article" date="2021" name="Genome Biol.">
        <title>AFLAP: assembly-free linkage analysis pipeline using k-mers from genome sequencing data.</title>
        <authorList>
            <person name="Fletcher K."/>
            <person name="Zhang L."/>
            <person name="Gil J."/>
            <person name="Han R."/>
            <person name="Cavanaugh K."/>
            <person name="Michelmore R."/>
        </authorList>
    </citation>
    <scope>NUCLEOTIDE SEQUENCE [LARGE SCALE GENOMIC DNA]</scope>
    <source>
        <strain evidence="4 5">SF5</strain>
    </source>
</reference>
<dbReference type="Gene3D" id="6.10.250.1770">
    <property type="match status" value="1"/>
</dbReference>
<dbReference type="InterPro" id="IPR040446">
    <property type="entry name" value="RRP7"/>
</dbReference>
<comment type="caution">
    <text evidence="4">The sequence shown here is derived from an EMBL/GenBank/DDBJ whole genome shotgun (WGS) entry which is preliminary data.</text>
</comment>
<keyword evidence="2" id="KW-0175">Coiled coil</keyword>
<evidence type="ECO:0000256" key="2">
    <source>
        <dbReference type="SAM" id="Coils"/>
    </source>
</evidence>
<feature type="coiled-coil region" evidence="2">
    <location>
        <begin position="218"/>
        <end position="248"/>
    </location>
</feature>
<feature type="domain" description="Ribosomal RNA-processing protein 7 C-terminal" evidence="3">
    <location>
        <begin position="143"/>
        <end position="253"/>
    </location>
</feature>
<sequence>MSAKGVGGYHAIALPLPHSPFRRFVYVKKHEAKKSDSNVKANADTALAAGYTAYFVNLPANASVQWLRACLGPLGAIQNITLGKTEHSSHKVAEKGAGTNGRTAHVVFQTKNSLDQLLHVDALETPAPSESSGLQAYATTYRQNRPGIVAIKDVADRYMALFEKLETENTRRREEVKNQVQEDGFQTVVNTKKRSSEDVLSRPAKKQKSKELSNFYRFQTREKKRDQLKRLRERFEEDREQVEKMKHANHFCPE</sequence>
<keyword evidence="5" id="KW-1185">Reference proteome</keyword>